<accession>A0A0F9JY70</accession>
<name>A0A0F9JY70_9ZZZZ</name>
<sequence length="211" mass="23641">MAIHVDLKSDDGVKEFLAKWRTLYENYCDWGSNLAGPDANARDMDKGLMGFLLSRVASLEIVISLLMEKVEGDAFSARLSEILELDEHPSLGFSAFRKAQSSPNLTDMLIASLREGLKDGSLLKNLKHKFGDEFDATVIKVNPDGQWEFLLVLDNDGNEGHVCAPRMMTMDQILNDLEENGHGSWNGDIEDCPNNEDRFHVHLSPKIAQYD</sequence>
<gene>
    <name evidence="1" type="ORF">LCGC14_1397780</name>
</gene>
<proteinExistence type="predicted"/>
<dbReference type="EMBL" id="LAZR01009098">
    <property type="protein sequence ID" value="KKM74688.1"/>
    <property type="molecule type" value="Genomic_DNA"/>
</dbReference>
<organism evidence="1">
    <name type="scientific">marine sediment metagenome</name>
    <dbReference type="NCBI Taxonomy" id="412755"/>
    <lineage>
        <taxon>unclassified sequences</taxon>
        <taxon>metagenomes</taxon>
        <taxon>ecological metagenomes</taxon>
    </lineage>
</organism>
<dbReference type="AlphaFoldDB" id="A0A0F9JY70"/>
<protein>
    <submittedName>
        <fullName evidence="1">Uncharacterized protein</fullName>
    </submittedName>
</protein>
<comment type="caution">
    <text evidence="1">The sequence shown here is derived from an EMBL/GenBank/DDBJ whole genome shotgun (WGS) entry which is preliminary data.</text>
</comment>
<evidence type="ECO:0000313" key="1">
    <source>
        <dbReference type="EMBL" id="KKM74688.1"/>
    </source>
</evidence>
<reference evidence="1" key="1">
    <citation type="journal article" date="2015" name="Nature">
        <title>Complex archaea that bridge the gap between prokaryotes and eukaryotes.</title>
        <authorList>
            <person name="Spang A."/>
            <person name="Saw J.H."/>
            <person name="Jorgensen S.L."/>
            <person name="Zaremba-Niedzwiedzka K."/>
            <person name="Martijn J."/>
            <person name="Lind A.E."/>
            <person name="van Eijk R."/>
            <person name="Schleper C."/>
            <person name="Guy L."/>
            <person name="Ettema T.J."/>
        </authorList>
    </citation>
    <scope>NUCLEOTIDE SEQUENCE</scope>
</reference>